<keyword evidence="2" id="KW-1185">Reference proteome</keyword>
<name>A0ABQ8FZA8_9PEZI</name>
<proteinExistence type="predicted"/>
<dbReference type="EMBL" id="JAGTJR010000043">
    <property type="protein sequence ID" value="KAH7031883.1"/>
    <property type="molecule type" value="Genomic_DNA"/>
</dbReference>
<comment type="caution">
    <text evidence="1">The sequence shown here is derived from an EMBL/GenBank/DDBJ whole genome shotgun (WGS) entry which is preliminary data.</text>
</comment>
<evidence type="ECO:0000313" key="1">
    <source>
        <dbReference type="EMBL" id="KAH7031883.1"/>
    </source>
</evidence>
<sequence>MRAESLVASSSGSSAAAGAAATAAAAAAAAVLPATAAGGGRAQRVTGGVRHAPAPCYLHSTSENIPVLQTRCTELLALSLTRESRPSIAQTVAVDPTQRPPSLYLVGLSVSSRPAQLSPPYHSSLHPPLASALPQLNRGVPLMLPALAASAMP</sequence>
<gene>
    <name evidence="1" type="ORF">B0J12DRAFT_316013</name>
</gene>
<evidence type="ECO:0000313" key="2">
    <source>
        <dbReference type="Proteomes" id="UP000774617"/>
    </source>
</evidence>
<accession>A0ABQ8FZA8</accession>
<organism evidence="1 2">
    <name type="scientific">Macrophomina phaseolina</name>
    <dbReference type="NCBI Taxonomy" id="35725"/>
    <lineage>
        <taxon>Eukaryota</taxon>
        <taxon>Fungi</taxon>
        <taxon>Dikarya</taxon>
        <taxon>Ascomycota</taxon>
        <taxon>Pezizomycotina</taxon>
        <taxon>Dothideomycetes</taxon>
        <taxon>Dothideomycetes incertae sedis</taxon>
        <taxon>Botryosphaeriales</taxon>
        <taxon>Botryosphaeriaceae</taxon>
        <taxon>Macrophomina</taxon>
    </lineage>
</organism>
<dbReference type="Proteomes" id="UP000774617">
    <property type="component" value="Unassembled WGS sequence"/>
</dbReference>
<reference evidence="1 2" key="1">
    <citation type="journal article" date="2021" name="Nat. Commun.">
        <title>Genetic determinants of endophytism in the Arabidopsis root mycobiome.</title>
        <authorList>
            <person name="Mesny F."/>
            <person name="Miyauchi S."/>
            <person name="Thiergart T."/>
            <person name="Pickel B."/>
            <person name="Atanasova L."/>
            <person name="Karlsson M."/>
            <person name="Huettel B."/>
            <person name="Barry K.W."/>
            <person name="Haridas S."/>
            <person name="Chen C."/>
            <person name="Bauer D."/>
            <person name="Andreopoulos W."/>
            <person name="Pangilinan J."/>
            <person name="LaButti K."/>
            <person name="Riley R."/>
            <person name="Lipzen A."/>
            <person name="Clum A."/>
            <person name="Drula E."/>
            <person name="Henrissat B."/>
            <person name="Kohler A."/>
            <person name="Grigoriev I.V."/>
            <person name="Martin F.M."/>
            <person name="Hacquard S."/>
        </authorList>
    </citation>
    <scope>NUCLEOTIDE SEQUENCE [LARGE SCALE GENOMIC DNA]</scope>
    <source>
        <strain evidence="1 2">MPI-SDFR-AT-0080</strain>
    </source>
</reference>
<protein>
    <submittedName>
        <fullName evidence="1">Uncharacterized protein</fullName>
    </submittedName>
</protein>